<feature type="transmembrane region" description="Helical" evidence="1">
    <location>
        <begin position="6"/>
        <end position="24"/>
    </location>
</feature>
<evidence type="ECO:0000313" key="3">
    <source>
        <dbReference type="Proteomes" id="UP000230025"/>
    </source>
</evidence>
<dbReference type="EMBL" id="PFFY01000366">
    <property type="protein sequence ID" value="PIW30824.1"/>
    <property type="molecule type" value="Genomic_DNA"/>
</dbReference>
<name>A0A2M7GU22_9BACT</name>
<reference evidence="3" key="1">
    <citation type="submission" date="2017-09" db="EMBL/GenBank/DDBJ databases">
        <title>Depth-based differentiation of microbial function through sediment-hosted aquifers and enrichment of novel symbionts in the deep terrestrial subsurface.</title>
        <authorList>
            <person name="Probst A.J."/>
            <person name="Ladd B."/>
            <person name="Jarett J.K."/>
            <person name="Geller-Mcgrath D.E."/>
            <person name="Sieber C.M.K."/>
            <person name="Emerson J.B."/>
            <person name="Anantharaman K."/>
            <person name="Thomas B.C."/>
            <person name="Malmstrom R."/>
            <person name="Stieglmeier M."/>
            <person name="Klingl A."/>
            <person name="Woyke T."/>
            <person name="Ryan C.M."/>
            <person name="Banfield J.F."/>
        </authorList>
    </citation>
    <scope>NUCLEOTIDE SEQUENCE [LARGE SCALE GENOMIC DNA]</scope>
</reference>
<proteinExistence type="predicted"/>
<evidence type="ECO:0000256" key="1">
    <source>
        <dbReference type="SAM" id="Phobius"/>
    </source>
</evidence>
<keyword evidence="1" id="KW-0812">Transmembrane</keyword>
<sequence>MLNDRAIKITFFISLTGHLLLFGMPENFFKFKPKVETPEEVVVRIEIETPPLPKLHPHLSPLPSRERIKELEPLSEPLPLEKIISRVEPKFENPILPEPEIPETIR</sequence>
<feature type="non-terminal residue" evidence="2">
    <location>
        <position position="106"/>
    </location>
</feature>
<evidence type="ECO:0000313" key="2">
    <source>
        <dbReference type="EMBL" id="PIW30824.1"/>
    </source>
</evidence>
<gene>
    <name evidence="2" type="ORF">COW28_07810</name>
</gene>
<dbReference type="Proteomes" id="UP000230025">
    <property type="component" value="Unassembled WGS sequence"/>
</dbReference>
<keyword evidence="1" id="KW-1133">Transmembrane helix</keyword>
<accession>A0A2M7GU22</accession>
<protein>
    <submittedName>
        <fullName evidence="2">Uncharacterized protein</fullName>
    </submittedName>
</protein>
<organism evidence="2 3">
    <name type="scientific">bacterium (Candidatus Ratteibacteria) CG15_BIG_FIL_POST_REV_8_21_14_020_41_12</name>
    <dbReference type="NCBI Taxonomy" id="2014291"/>
    <lineage>
        <taxon>Bacteria</taxon>
        <taxon>Candidatus Ratteibacteria</taxon>
    </lineage>
</organism>
<comment type="caution">
    <text evidence="2">The sequence shown here is derived from an EMBL/GenBank/DDBJ whole genome shotgun (WGS) entry which is preliminary data.</text>
</comment>
<dbReference type="AlphaFoldDB" id="A0A2M7GU22"/>
<keyword evidence="1" id="KW-0472">Membrane</keyword>